<evidence type="ECO:0000313" key="2">
    <source>
        <dbReference type="Proteomes" id="UP000218702"/>
    </source>
</evidence>
<name>A0A1Z4VAA9_9CYAN</name>
<evidence type="ECO:0000313" key="1">
    <source>
        <dbReference type="EMBL" id="BAZ88378.1"/>
    </source>
</evidence>
<keyword evidence="2" id="KW-1185">Reference proteome</keyword>
<gene>
    <name evidence="1" type="ORF">NIES806_46150</name>
</gene>
<dbReference type="EMBL" id="AP018316">
    <property type="protein sequence ID" value="BAZ88378.1"/>
    <property type="molecule type" value="Genomic_DNA"/>
</dbReference>
<proteinExistence type="predicted"/>
<accession>A0A1Z4VAA9</accession>
<reference evidence="1 2" key="1">
    <citation type="submission" date="2017-06" db="EMBL/GenBank/DDBJ databases">
        <title>Genome sequencing of cyanobaciteial culture collection at National Institute for Environmental Studies (NIES).</title>
        <authorList>
            <person name="Hirose Y."/>
            <person name="Shimura Y."/>
            <person name="Fujisawa T."/>
            <person name="Nakamura Y."/>
            <person name="Kawachi M."/>
        </authorList>
    </citation>
    <scope>NUCLEOTIDE SEQUENCE [LARGE SCALE GENOMIC DNA]</scope>
    <source>
        <strain evidence="1 2">NIES-806</strain>
    </source>
</reference>
<dbReference type="KEGG" id="dcm:NIES806_46150"/>
<organism evidence="1 2">
    <name type="scientific">Dolichospermum compactum NIES-806</name>
    <dbReference type="NCBI Taxonomy" id="1973481"/>
    <lineage>
        <taxon>Bacteria</taxon>
        <taxon>Bacillati</taxon>
        <taxon>Cyanobacteriota</taxon>
        <taxon>Cyanophyceae</taxon>
        <taxon>Nostocales</taxon>
        <taxon>Aphanizomenonaceae</taxon>
        <taxon>Dolichospermum</taxon>
        <taxon>Dolichospermum compactum</taxon>
    </lineage>
</organism>
<sequence>MDISPKFQAGQIVSLDYSHQHLYAEVIEIVVSRQLCWVRPLLLVNSTSELPLMIDLQDVSDLFWPLDLFRPALDTEVIAFLGQLFPKELKFEPDLVAKQQFNLFIHQLWQAYQQGQET</sequence>
<dbReference type="Proteomes" id="UP000218702">
    <property type="component" value="Chromosome"/>
</dbReference>
<dbReference type="AlphaFoldDB" id="A0A1Z4VAA9"/>
<dbReference type="RefSeq" id="WP_172891237.1">
    <property type="nucleotide sequence ID" value="NZ_AP018316.1"/>
</dbReference>
<protein>
    <submittedName>
        <fullName evidence="1">Uncharacterized protein</fullName>
    </submittedName>
</protein>